<accession>A0A9K3P8D5</accession>
<proteinExistence type="predicted"/>
<dbReference type="EMBL" id="JAGRRH010000081">
    <property type="protein sequence ID" value="KAG7337510.1"/>
    <property type="molecule type" value="Genomic_DNA"/>
</dbReference>
<evidence type="ECO:0000313" key="1">
    <source>
        <dbReference type="EMBL" id="KAG7337510.1"/>
    </source>
</evidence>
<dbReference type="AlphaFoldDB" id="A0A9K3P8D5"/>
<reference evidence="1" key="1">
    <citation type="journal article" date="2021" name="Sci. Rep.">
        <title>Diploid genomic architecture of Nitzschia inconspicua, an elite biomass production diatom.</title>
        <authorList>
            <person name="Oliver A."/>
            <person name="Podell S."/>
            <person name="Pinowska A."/>
            <person name="Traller J.C."/>
            <person name="Smith S.R."/>
            <person name="McClure R."/>
            <person name="Beliaev A."/>
            <person name="Bohutskyi P."/>
            <person name="Hill E.A."/>
            <person name="Rabines A."/>
            <person name="Zheng H."/>
            <person name="Allen L.Z."/>
            <person name="Kuo A."/>
            <person name="Grigoriev I.V."/>
            <person name="Allen A.E."/>
            <person name="Hazlebeck D."/>
            <person name="Allen E.E."/>
        </authorList>
    </citation>
    <scope>NUCLEOTIDE SEQUENCE</scope>
    <source>
        <strain evidence="1">Hildebrandi</strain>
    </source>
</reference>
<comment type="caution">
    <text evidence="1">The sequence shown here is derived from an EMBL/GenBank/DDBJ whole genome shotgun (WGS) entry which is preliminary data.</text>
</comment>
<organism evidence="1 2">
    <name type="scientific">Nitzschia inconspicua</name>
    <dbReference type="NCBI Taxonomy" id="303405"/>
    <lineage>
        <taxon>Eukaryota</taxon>
        <taxon>Sar</taxon>
        <taxon>Stramenopiles</taxon>
        <taxon>Ochrophyta</taxon>
        <taxon>Bacillariophyta</taxon>
        <taxon>Bacillariophyceae</taxon>
        <taxon>Bacillariophycidae</taxon>
        <taxon>Bacillariales</taxon>
        <taxon>Bacillariaceae</taxon>
        <taxon>Nitzschia</taxon>
    </lineage>
</organism>
<dbReference type="Proteomes" id="UP000693970">
    <property type="component" value="Unassembled WGS sequence"/>
</dbReference>
<reference evidence="1" key="2">
    <citation type="submission" date="2021-04" db="EMBL/GenBank/DDBJ databases">
        <authorList>
            <person name="Podell S."/>
        </authorList>
    </citation>
    <scope>NUCLEOTIDE SEQUENCE</scope>
    <source>
        <strain evidence="1">Hildebrandi</strain>
    </source>
</reference>
<name>A0A9K3P8D5_9STRA</name>
<keyword evidence="2" id="KW-1185">Reference proteome</keyword>
<evidence type="ECO:0000313" key="2">
    <source>
        <dbReference type="Proteomes" id="UP000693970"/>
    </source>
</evidence>
<protein>
    <submittedName>
        <fullName evidence="1">Uncharacterized protein</fullName>
    </submittedName>
</protein>
<sequence>MSYLERSVHTWHKTCRQEGELQCTKSLNAKIGKDGPKAFESWTELYDAVDEYCNGEAESINEIAIKYGYPIDKWDVFQGHKHVRCFQPRYSSWEFQK</sequence>
<gene>
    <name evidence="1" type="ORF">IV203_018956</name>
</gene>